<proteinExistence type="predicted"/>
<evidence type="ECO:0000256" key="1">
    <source>
        <dbReference type="ARBA" id="ARBA00023002"/>
    </source>
</evidence>
<comment type="caution">
    <text evidence="3">The sequence shown here is derived from an EMBL/GenBank/DDBJ whole genome shotgun (WGS) entry which is preliminary data.</text>
</comment>
<dbReference type="PRINTS" id="PR00368">
    <property type="entry name" value="FADPNR"/>
</dbReference>
<dbReference type="EMBL" id="JADBEE010000001">
    <property type="protein sequence ID" value="MBE1514752.1"/>
    <property type="molecule type" value="Genomic_DNA"/>
</dbReference>
<dbReference type="InterPro" id="IPR036188">
    <property type="entry name" value="FAD/NAD-bd_sf"/>
</dbReference>
<sequence>MSATSATTAELPVVVIGGGPIGLAAAVHLLEQGLEPLILEAESQVGAAVREWGHIKLFSPWRYNIDSACSAMLEATGWESPRPTALPTGAELVRDYLKPLAALPDLAGRIWTDHRVLAISRGGRDKTHVQARAGQPFILRVAHASAVTELHARAVIDASGTWGSPNPLGAAGLPALGEDTAAVADRLLGSLPDVLGAESQRLAGRHTLVVGSGHSAINTLLNLAALKRQDHATTITWAVRGDSAERVYGGGDADQLPARGALGQRLRRLVEEGEITLLTGAEIHALAAPEARAQTPDDDAAPTSTLQVEFADGRQITADHLAAATGFHPQLEMLRELRLELDPAVESPRRLAALIDPEFHSCGTVEAHGADVLAHPEEGFFLAGMKSYGRAPTFLLATGYEQVRSIAAHLAGADAAARNLNLPETGVCSGVSASDPEEPQSCGAPELTAGEAQSCSAPELAAVGGAADEARAGISTGVLHGRRG</sequence>
<keyword evidence="4" id="KW-1185">Reference proteome</keyword>
<dbReference type="RefSeq" id="WP_192591468.1">
    <property type="nucleotide sequence ID" value="NZ_JADBEE010000001.1"/>
</dbReference>
<name>A0ABR9J7B3_9MICC</name>
<evidence type="ECO:0000313" key="4">
    <source>
        <dbReference type="Proteomes" id="UP000636579"/>
    </source>
</evidence>
<organism evidence="3 4">
    <name type="scientific">Nesterenkonia halotolerans</name>
    <dbReference type="NCBI Taxonomy" id="225325"/>
    <lineage>
        <taxon>Bacteria</taxon>
        <taxon>Bacillati</taxon>
        <taxon>Actinomycetota</taxon>
        <taxon>Actinomycetes</taxon>
        <taxon>Micrococcales</taxon>
        <taxon>Micrococcaceae</taxon>
        <taxon>Nesterenkonia</taxon>
    </lineage>
</organism>
<keyword evidence="1" id="KW-0560">Oxidoreductase</keyword>
<feature type="region of interest" description="Disordered" evidence="2">
    <location>
        <begin position="430"/>
        <end position="449"/>
    </location>
</feature>
<dbReference type="InterPro" id="IPR050982">
    <property type="entry name" value="Auxin_biosynth/cation_transpt"/>
</dbReference>
<dbReference type="PANTHER" id="PTHR43539:SF78">
    <property type="entry name" value="FLAVIN-CONTAINING MONOOXYGENASE"/>
    <property type="match status" value="1"/>
</dbReference>
<dbReference type="PANTHER" id="PTHR43539">
    <property type="entry name" value="FLAVIN-BINDING MONOOXYGENASE-LIKE PROTEIN (AFU_ORTHOLOGUE AFUA_4G09220)"/>
    <property type="match status" value="1"/>
</dbReference>
<dbReference type="PRINTS" id="PR00411">
    <property type="entry name" value="PNDRDTASEI"/>
</dbReference>
<dbReference type="Pfam" id="PF13738">
    <property type="entry name" value="Pyr_redox_3"/>
    <property type="match status" value="1"/>
</dbReference>
<gene>
    <name evidence="3" type="ORF">H4W26_001507</name>
</gene>
<protein>
    <submittedName>
        <fullName evidence="3">Thioredoxin reductase</fullName>
    </submittedName>
</protein>
<dbReference type="Gene3D" id="3.50.50.60">
    <property type="entry name" value="FAD/NAD(P)-binding domain"/>
    <property type="match status" value="1"/>
</dbReference>
<accession>A0ABR9J7B3</accession>
<reference evidence="3 4" key="1">
    <citation type="submission" date="2020-10" db="EMBL/GenBank/DDBJ databases">
        <title>Sequencing the genomes of 1000 actinobacteria strains.</title>
        <authorList>
            <person name="Klenk H.-P."/>
        </authorList>
    </citation>
    <scope>NUCLEOTIDE SEQUENCE [LARGE SCALE GENOMIC DNA]</scope>
    <source>
        <strain evidence="3 4">DSM 15474</strain>
    </source>
</reference>
<evidence type="ECO:0000313" key="3">
    <source>
        <dbReference type="EMBL" id="MBE1514752.1"/>
    </source>
</evidence>
<dbReference type="Proteomes" id="UP000636579">
    <property type="component" value="Unassembled WGS sequence"/>
</dbReference>
<dbReference type="SUPFAM" id="SSF51905">
    <property type="entry name" value="FAD/NAD(P)-binding domain"/>
    <property type="match status" value="1"/>
</dbReference>
<evidence type="ECO:0000256" key="2">
    <source>
        <dbReference type="SAM" id="MobiDB-lite"/>
    </source>
</evidence>